<proteinExistence type="predicted"/>
<dbReference type="Pfam" id="PF26622">
    <property type="entry name" value="DUF8199"/>
    <property type="match status" value="1"/>
</dbReference>
<dbReference type="EMBL" id="FUXK01000030">
    <property type="protein sequence ID" value="SKA13034.1"/>
    <property type="molecule type" value="Genomic_DNA"/>
</dbReference>
<name>A0A1T4RAI8_9BACT</name>
<evidence type="ECO:0000313" key="2">
    <source>
        <dbReference type="Proteomes" id="UP000190065"/>
    </source>
</evidence>
<dbReference type="InterPro" id="IPR058512">
    <property type="entry name" value="DUF8199"/>
</dbReference>
<dbReference type="AlphaFoldDB" id="A0A1T4RAI8"/>
<dbReference type="RefSeq" id="WP_025070701.1">
    <property type="nucleotide sequence ID" value="NZ_CAJPPD010000040.1"/>
</dbReference>
<dbReference type="Proteomes" id="UP000190065">
    <property type="component" value="Unassembled WGS sequence"/>
</dbReference>
<dbReference type="STRING" id="28136.SAMN02745202_02168"/>
<protein>
    <submittedName>
        <fullName evidence="1">Uncharacterized protein</fullName>
    </submittedName>
</protein>
<reference evidence="1 2" key="1">
    <citation type="submission" date="2017-02" db="EMBL/GenBank/DDBJ databases">
        <authorList>
            <person name="Peterson S.W."/>
        </authorList>
    </citation>
    <scope>NUCLEOTIDE SEQUENCE [LARGE SCALE GENOMIC DNA]</scope>
    <source>
        <strain evidence="1 2">ATCC 43324</strain>
    </source>
</reference>
<sequence length="153" mass="17404">MKRMLSIIMLLFFLMSVSGVNVNIHYCDSELVGMTVNGIHFKTEAGQKMADCCNENTGCPMCKHVAHHYQLHQQFMQSSTPQVHPLLLANDWFHGVTINFDYLLFNFIPAEEGSNGNAYAYVNSYLGCLYLPYSGLRAPPTMKRISFQHLFMV</sequence>
<accession>A0A1T4RAI8</accession>
<dbReference type="NCBIfam" id="NF047658">
    <property type="entry name" value="HYC_CC_PP"/>
    <property type="match status" value="1"/>
</dbReference>
<organism evidence="1 2">
    <name type="scientific">Segatella oulorum</name>
    <dbReference type="NCBI Taxonomy" id="28136"/>
    <lineage>
        <taxon>Bacteria</taxon>
        <taxon>Pseudomonadati</taxon>
        <taxon>Bacteroidota</taxon>
        <taxon>Bacteroidia</taxon>
        <taxon>Bacteroidales</taxon>
        <taxon>Prevotellaceae</taxon>
        <taxon>Segatella</taxon>
    </lineage>
</organism>
<evidence type="ECO:0000313" key="1">
    <source>
        <dbReference type="EMBL" id="SKA13034.1"/>
    </source>
</evidence>
<gene>
    <name evidence="1" type="ORF">SAMN02745202_02168</name>
</gene>
<dbReference type="InterPro" id="IPR058060">
    <property type="entry name" value="HYC_CC_PP"/>
</dbReference>